<feature type="repeat" description="ANK" evidence="3">
    <location>
        <begin position="345"/>
        <end position="377"/>
    </location>
</feature>
<keyword evidence="7" id="KW-1185">Reference proteome</keyword>
<feature type="repeat" description="ANK" evidence="3">
    <location>
        <begin position="418"/>
        <end position="445"/>
    </location>
</feature>
<feature type="compositionally biased region" description="Basic residues" evidence="4">
    <location>
        <begin position="11"/>
        <end position="20"/>
    </location>
</feature>
<dbReference type="SMART" id="SM00248">
    <property type="entry name" value="ANK"/>
    <property type="match status" value="7"/>
</dbReference>
<name>A0A6H5IYQ6_9HYME</name>
<dbReference type="PANTHER" id="PTHR24178:SF41">
    <property type="entry name" value="ANKYRIN-2 ISOFORM X1"/>
    <property type="match status" value="1"/>
</dbReference>
<dbReference type="InterPro" id="IPR036770">
    <property type="entry name" value="Ankyrin_rpt-contain_sf"/>
</dbReference>
<evidence type="ECO:0000313" key="7">
    <source>
        <dbReference type="Proteomes" id="UP000479190"/>
    </source>
</evidence>
<evidence type="ECO:0000256" key="5">
    <source>
        <dbReference type="SAM" id="Phobius"/>
    </source>
</evidence>
<dbReference type="PANTHER" id="PTHR24178">
    <property type="entry name" value="MOLTING PROTEIN MLT-4"/>
    <property type="match status" value="1"/>
</dbReference>
<evidence type="ECO:0000256" key="4">
    <source>
        <dbReference type="SAM" id="MobiDB-lite"/>
    </source>
</evidence>
<feature type="repeat" description="ANK" evidence="3">
    <location>
        <begin position="271"/>
        <end position="303"/>
    </location>
</feature>
<keyword evidence="5" id="KW-0812">Transmembrane</keyword>
<proteinExistence type="predicted"/>
<dbReference type="EMBL" id="CADCXV010001216">
    <property type="protein sequence ID" value="CAB0042728.1"/>
    <property type="molecule type" value="Genomic_DNA"/>
</dbReference>
<dbReference type="Gene3D" id="1.25.40.20">
    <property type="entry name" value="Ankyrin repeat-containing domain"/>
    <property type="match status" value="1"/>
</dbReference>
<dbReference type="Pfam" id="PF12796">
    <property type="entry name" value="Ank_2"/>
    <property type="match status" value="1"/>
</dbReference>
<dbReference type="InterPro" id="IPR002110">
    <property type="entry name" value="Ankyrin_rpt"/>
</dbReference>
<dbReference type="Pfam" id="PF00023">
    <property type="entry name" value="Ank"/>
    <property type="match status" value="1"/>
</dbReference>
<reference evidence="6 7" key="1">
    <citation type="submission" date="2020-02" db="EMBL/GenBank/DDBJ databases">
        <authorList>
            <person name="Ferguson B K."/>
        </authorList>
    </citation>
    <scope>NUCLEOTIDE SEQUENCE [LARGE SCALE GENOMIC DNA]</scope>
</reference>
<dbReference type="SUPFAM" id="SSF48403">
    <property type="entry name" value="Ankyrin repeat"/>
    <property type="match status" value="1"/>
</dbReference>
<evidence type="ECO:0000256" key="1">
    <source>
        <dbReference type="ARBA" id="ARBA00022737"/>
    </source>
</evidence>
<dbReference type="OrthoDB" id="539213at2759"/>
<keyword evidence="5" id="KW-0472">Membrane</keyword>
<dbReference type="PROSITE" id="PS50088">
    <property type="entry name" value="ANK_REPEAT"/>
    <property type="match status" value="3"/>
</dbReference>
<gene>
    <name evidence="6" type="ORF">TBRA_LOCUS14332</name>
</gene>
<evidence type="ECO:0000256" key="3">
    <source>
        <dbReference type="PROSITE-ProRule" id="PRU00023"/>
    </source>
</evidence>
<evidence type="ECO:0000313" key="6">
    <source>
        <dbReference type="EMBL" id="CAB0042728.1"/>
    </source>
</evidence>
<evidence type="ECO:0000256" key="2">
    <source>
        <dbReference type="ARBA" id="ARBA00023043"/>
    </source>
</evidence>
<keyword evidence="5" id="KW-1133">Transmembrane helix</keyword>
<organism evidence="6 7">
    <name type="scientific">Trichogramma brassicae</name>
    <dbReference type="NCBI Taxonomy" id="86971"/>
    <lineage>
        <taxon>Eukaryota</taxon>
        <taxon>Metazoa</taxon>
        <taxon>Ecdysozoa</taxon>
        <taxon>Arthropoda</taxon>
        <taxon>Hexapoda</taxon>
        <taxon>Insecta</taxon>
        <taxon>Pterygota</taxon>
        <taxon>Neoptera</taxon>
        <taxon>Endopterygota</taxon>
        <taxon>Hymenoptera</taxon>
        <taxon>Apocrita</taxon>
        <taxon>Proctotrupomorpha</taxon>
        <taxon>Chalcidoidea</taxon>
        <taxon>Trichogrammatidae</taxon>
        <taxon>Trichogramma</taxon>
    </lineage>
</organism>
<protein>
    <submittedName>
        <fullName evidence="6">Uncharacterized protein</fullName>
    </submittedName>
</protein>
<dbReference type="PROSITE" id="PS50297">
    <property type="entry name" value="ANK_REP_REGION"/>
    <property type="match status" value="3"/>
</dbReference>
<sequence>MRNGCNEPRSRTRGSIRRGAPRTVSRQLVPRKGRYPHCTFALQRECRRRHRRKSKVGNEAFNGSAVAVAEYFNRKTTEQLRRLRATIDWENEAERDRVFQNVFYYIGDYHIARWLPDLRDIFLPAEIDWLLWDAVSRCDAHLQRLQASFKWPLLKTSFHAPAELFNEGQRFIEFVIQTGYRDAPHYELDGDGRPPSLGRVTPLHHAARRLDYYVWSHVVEKLFRIYDRRDLNYTDETGLSHFHVACLFGLHNVVVNFLRLGQNPNLLPRESVDPPLHLAVRCGHQHLIELLLCNGAGFDLPNKDGLTPLHLVCQTGFRSSPLTMLFFEMAARLHKSVRVDARDRWGNAPLHLALRFGCERTVEALLEQDPDPNLANEAGETPLHVACQARSKERGWAEMLFGIRDRSFRLRLEARDKKGRTPLQWAVASCLPGVVERLLNRGADLASFRFPTEDYFADNYSGQLHIDEFISQFKRAAGALLIAQHLEDRGYELEQSDALTIMKLFQCYRLFEKVDADVEKFRTNHLFDHYYIKGKETRIGTGNLTLYQALRSRPEVAEKLITYADFYRFAEDKSYVLWYMESSRAVAARLCEVLAKGFFRHWALYPFWRLIHYRLPIEICELIVMKMRNEDLYHVILADRSRSQEEDSKKDAANRNDERKQAWKIKRVNHRTHTHTHTHLEYIYTRSSRDAEAQQLQRVDDCSYINAKTTAAAAARTTTTSFSVVYGQILFLWTFILSAACIIYRVYKRIVDSFEARKICLLQLVFATTTTTTTSGTHTKRKGRTRARGRQKLRSAAQCSVSHPRVVAHTRIPVSSPWRAEPIVRASCAVHAPRSSIILAREKKKLNGIHRRARGSPRLPRDIHHLRAREGTRLYTRYRYMRIISERIIKTLTFRYPRRKNKYHSYISEIIIFAACTTKRTLRQKQHSDGRYCAKTIRTRYRERVE</sequence>
<feature type="region of interest" description="Disordered" evidence="4">
    <location>
        <begin position="1"/>
        <end position="28"/>
    </location>
</feature>
<dbReference type="Proteomes" id="UP000479190">
    <property type="component" value="Unassembled WGS sequence"/>
</dbReference>
<keyword evidence="1" id="KW-0677">Repeat</keyword>
<keyword evidence="2 3" id="KW-0040">ANK repeat</keyword>
<feature type="transmembrane region" description="Helical" evidence="5">
    <location>
        <begin position="725"/>
        <end position="747"/>
    </location>
</feature>
<accession>A0A6H5IYQ6</accession>
<dbReference type="AlphaFoldDB" id="A0A6H5IYQ6"/>